<evidence type="ECO:0000256" key="1">
    <source>
        <dbReference type="SAM" id="Coils"/>
    </source>
</evidence>
<organism evidence="3 4">
    <name type="scientific">Aquimarina algiphila</name>
    <dbReference type="NCBI Taxonomy" id="2047982"/>
    <lineage>
        <taxon>Bacteria</taxon>
        <taxon>Pseudomonadati</taxon>
        <taxon>Bacteroidota</taxon>
        <taxon>Flavobacteriia</taxon>
        <taxon>Flavobacteriales</taxon>
        <taxon>Flavobacteriaceae</taxon>
        <taxon>Aquimarina</taxon>
    </lineage>
</organism>
<feature type="transmembrane region" description="Helical" evidence="2">
    <location>
        <begin position="130"/>
        <end position="151"/>
    </location>
</feature>
<name>A0A554VBP9_9FLAO</name>
<feature type="transmembrane region" description="Helical" evidence="2">
    <location>
        <begin position="171"/>
        <end position="187"/>
    </location>
</feature>
<sequence>MIQNQQIKENSKKKTSLPLTKKILFIFIIIGAVVCSSAPFWHIYFKSDEIKTLVSEYKELNNKVTESNKVKSDLIGQLGKKPNDKLVLQNLIEAQKIYQENYDIAIEAYNNIKSKRASNRVLFFPNIEKLFYNVGIVIFLLYVSSSMFLFYRNRKSDDNLYLNSVKIKSGLILLGAIYFVSYILYPGDDFESITYIILGIVFVSIASYFSLLLSRYIRRLENEVDSANINVVRFIKLLGRVKNRYLFPFAKMALKSKESNKDSIDDKLSELDNEIEKTINSIA</sequence>
<accession>A0A554VBP9</accession>
<dbReference type="RefSeq" id="WP_143918760.1">
    <property type="nucleotide sequence ID" value="NZ_CANMIK010000028.1"/>
</dbReference>
<protein>
    <submittedName>
        <fullName evidence="3">Uncharacterized protein</fullName>
    </submittedName>
</protein>
<evidence type="ECO:0000313" key="4">
    <source>
        <dbReference type="Proteomes" id="UP000318833"/>
    </source>
</evidence>
<keyword evidence="4" id="KW-1185">Reference proteome</keyword>
<dbReference type="AlphaFoldDB" id="A0A554VBP9"/>
<keyword evidence="1" id="KW-0175">Coiled coil</keyword>
<proteinExistence type="predicted"/>
<dbReference type="Proteomes" id="UP000318833">
    <property type="component" value="Unassembled WGS sequence"/>
</dbReference>
<dbReference type="EMBL" id="VLNR01000093">
    <property type="protein sequence ID" value="TSE03967.1"/>
    <property type="molecule type" value="Genomic_DNA"/>
</dbReference>
<keyword evidence="2" id="KW-0472">Membrane</keyword>
<keyword evidence="2" id="KW-0812">Transmembrane</keyword>
<feature type="transmembrane region" description="Helical" evidence="2">
    <location>
        <begin position="193"/>
        <end position="213"/>
    </location>
</feature>
<gene>
    <name evidence="3" type="ORF">FOF46_27890</name>
</gene>
<comment type="caution">
    <text evidence="3">The sequence shown here is derived from an EMBL/GenBank/DDBJ whole genome shotgun (WGS) entry which is preliminary data.</text>
</comment>
<reference evidence="3 4" key="1">
    <citation type="submission" date="2019-07" db="EMBL/GenBank/DDBJ databases">
        <title>The draft genome sequence of Aquimarina algiphila M91.</title>
        <authorList>
            <person name="Meng X."/>
        </authorList>
    </citation>
    <scope>NUCLEOTIDE SEQUENCE [LARGE SCALE GENOMIC DNA]</scope>
    <source>
        <strain evidence="3 4">M91</strain>
    </source>
</reference>
<feature type="transmembrane region" description="Helical" evidence="2">
    <location>
        <begin position="23"/>
        <end position="44"/>
    </location>
</feature>
<feature type="coiled-coil region" evidence="1">
    <location>
        <begin position="217"/>
        <end position="281"/>
    </location>
</feature>
<evidence type="ECO:0000256" key="2">
    <source>
        <dbReference type="SAM" id="Phobius"/>
    </source>
</evidence>
<evidence type="ECO:0000313" key="3">
    <source>
        <dbReference type="EMBL" id="TSE03967.1"/>
    </source>
</evidence>
<keyword evidence="2" id="KW-1133">Transmembrane helix</keyword>